<evidence type="ECO:0000313" key="2">
    <source>
        <dbReference type="Proteomes" id="UP000317763"/>
    </source>
</evidence>
<sequence>MTMTIKLREPVQINGATVGVLHLRRPKVRDLEAIDKVAGETAKTVALIANLAEWTPDQVRELDAADFAAASKAVAEMLGNG</sequence>
<keyword evidence="2" id="KW-1185">Reference proteome</keyword>
<dbReference type="Proteomes" id="UP000317763">
    <property type="component" value="Unassembled WGS sequence"/>
</dbReference>
<accession>A0A554XCC7</accession>
<dbReference type="AlphaFoldDB" id="A0A554XCC7"/>
<dbReference type="EMBL" id="VJOM01000004">
    <property type="protein sequence ID" value="TSE33404.1"/>
    <property type="molecule type" value="Genomic_DNA"/>
</dbReference>
<comment type="caution">
    <text evidence="1">The sequence shown here is derived from an EMBL/GenBank/DDBJ whole genome shotgun (WGS) entry which is preliminary data.</text>
</comment>
<proteinExistence type="predicted"/>
<dbReference type="Pfam" id="PF10109">
    <property type="entry name" value="Phage_TAC_7"/>
    <property type="match status" value="1"/>
</dbReference>
<evidence type="ECO:0000313" key="1">
    <source>
        <dbReference type="EMBL" id="TSE33404.1"/>
    </source>
</evidence>
<reference evidence="1 2" key="1">
    <citation type="submission" date="2019-07" db="EMBL/GenBank/DDBJ databases">
        <title>Tepidimonas taiwanensis I1-1 draft genome.</title>
        <authorList>
            <person name="Da Costa M.S."/>
            <person name="Froufe H.J.C."/>
            <person name="Egas C."/>
            <person name="Albuquerque L."/>
        </authorList>
    </citation>
    <scope>NUCLEOTIDE SEQUENCE [LARGE SCALE GENOMIC DNA]</scope>
    <source>
        <strain evidence="1 2">I1-1</strain>
    </source>
</reference>
<name>A0A554XCC7_9BURK</name>
<dbReference type="InterPro" id="IPR019289">
    <property type="entry name" value="Phage_tail_E/E"/>
</dbReference>
<organism evidence="1 2">
    <name type="scientific">Tepidimonas taiwanensis</name>
    <dbReference type="NCBI Taxonomy" id="307486"/>
    <lineage>
        <taxon>Bacteria</taxon>
        <taxon>Pseudomonadati</taxon>
        <taxon>Pseudomonadota</taxon>
        <taxon>Betaproteobacteria</taxon>
        <taxon>Burkholderiales</taxon>
        <taxon>Tepidimonas</taxon>
    </lineage>
</organism>
<gene>
    <name evidence="1" type="ORF">Ttaiw_00658</name>
</gene>
<dbReference type="RefSeq" id="WP_221934149.1">
    <property type="nucleotide sequence ID" value="NZ_CP083911.1"/>
</dbReference>
<protein>
    <submittedName>
        <fullName evidence="1">Phage tail assembly chaperone protein, E, or 41 or 14</fullName>
    </submittedName>
</protein>